<name>A0A2P4YUW2_9STRA</name>
<dbReference type="AlphaFoldDB" id="A0A2P4YUW2"/>
<organism evidence="1 2">
    <name type="scientific">Phytophthora palmivora</name>
    <dbReference type="NCBI Taxonomy" id="4796"/>
    <lineage>
        <taxon>Eukaryota</taxon>
        <taxon>Sar</taxon>
        <taxon>Stramenopiles</taxon>
        <taxon>Oomycota</taxon>
        <taxon>Peronosporomycetes</taxon>
        <taxon>Peronosporales</taxon>
        <taxon>Peronosporaceae</taxon>
        <taxon>Phytophthora</taxon>
    </lineage>
</organism>
<dbReference type="EMBL" id="NCKW01000047">
    <property type="protein sequence ID" value="POM81595.1"/>
    <property type="molecule type" value="Genomic_DNA"/>
</dbReference>
<evidence type="ECO:0000313" key="1">
    <source>
        <dbReference type="EMBL" id="POM81595.1"/>
    </source>
</evidence>
<evidence type="ECO:0000313" key="2">
    <source>
        <dbReference type="Proteomes" id="UP000237271"/>
    </source>
</evidence>
<dbReference type="OrthoDB" id="422839at2759"/>
<accession>A0A2P4YUW2</accession>
<sequence length="153" mass="17621">MSSINHSPVSSLASRAHIELFTGLSCPNTLDSMFFSGGKGPKLSNPWPNKEKQLAARREIIMTMHKSVEAERIKQGRGYRTRHHFNQDVNFSVGDYMLRSRDDEKLHANMLRIMWVGPYRVVASTDYYFRVEHLVNCSTMDVQPSRIKIYADN</sequence>
<proteinExistence type="predicted"/>
<keyword evidence="2" id="KW-1185">Reference proteome</keyword>
<protein>
    <submittedName>
        <fullName evidence="1">Uncharacterized protein</fullName>
    </submittedName>
</protein>
<gene>
    <name evidence="1" type="ORF">PHPALM_410</name>
</gene>
<reference evidence="1 2" key="1">
    <citation type="journal article" date="2017" name="Genome Biol. Evol.">
        <title>Phytophthora megakarya and P. palmivora, closely related causal agents of cacao black pod rot, underwent increases in genome sizes and gene numbers by different mechanisms.</title>
        <authorList>
            <person name="Ali S.S."/>
            <person name="Shao J."/>
            <person name="Lary D.J."/>
            <person name="Kronmiller B."/>
            <person name="Shen D."/>
            <person name="Strem M.D."/>
            <person name="Amoako-Attah I."/>
            <person name="Akrofi A.Y."/>
            <person name="Begoude B.A."/>
            <person name="Ten Hoopen G.M."/>
            <person name="Coulibaly K."/>
            <person name="Kebe B.I."/>
            <person name="Melnick R.L."/>
            <person name="Guiltinan M.J."/>
            <person name="Tyler B.M."/>
            <person name="Meinhardt L.W."/>
            <person name="Bailey B.A."/>
        </authorList>
    </citation>
    <scope>NUCLEOTIDE SEQUENCE [LARGE SCALE GENOMIC DNA]</scope>
    <source>
        <strain evidence="2">sbr112.9</strain>
    </source>
</reference>
<comment type="caution">
    <text evidence="1">The sequence shown here is derived from an EMBL/GenBank/DDBJ whole genome shotgun (WGS) entry which is preliminary data.</text>
</comment>
<dbReference type="Proteomes" id="UP000237271">
    <property type="component" value="Unassembled WGS sequence"/>
</dbReference>